<gene>
    <name evidence="1" type="ORF">GCM10009037_16760</name>
</gene>
<keyword evidence="2" id="KW-1185">Reference proteome</keyword>
<dbReference type="Proteomes" id="UP000628840">
    <property type="component" value="Unassembled WGS sequence"/>
</dbReference>
<organism evidence="1 2">
    <name type="scientific">Halarchaeum grantii</name>
    <dbReference type="NCBI Taxonomy" id="1193105"/>
    <lineage>
        <taxon>Archaea</taxon>
        <taxon>Methanobacteriati</taxon>
        <taxon>Methanobacteriota</taxon>
        <taxon>Stenosarchaea group</taxon>
        <taxon>Halobacteria</taxon>
        <taxon>Halobacteriales</taxon>
        <taxon>Halobacteriaceae</taxon>
    </lineage>
</organism>
<dbReference type="AlphaFoldDB" id="A0A830F2T4"/>
<evidence type="ECO:0000313" key="1">
    <source>
        <dbReference type="EMBL" id="GGL33830.1"/>
    </source>
</evidence>
<dbReference type="OrthoDB" id="350795at2157"/>
<reference evidence="1 2" key="1">
    <citation type="journal article" date="2019" name="Int. J. Syst. Evol. Microbiol.">
        <title>The Global Catalogue of Microorganisms (GCM) 10K type strain sequencing project: providing services to taxonomists for standard genome sequencing and annotation.</title>
        <authorList>
            <consortium name="The Broad Institute Genomics Platform"/>
            <consortium name="The Broad Institute Genome Sequencing Center for Infectious Disease"/>
            <person name="Wu L."/>
            <person name="Ma J."/>
        </authorList>
    </citation>
    <scope>NUCLEOTIDE SEQUENCE [LARGE SCALE GENOMIC DNA]</scope>
    <source>
        <strain evidence="1 2">JCM 19585</strain>
    </source>
</reference>
<sequence length="62" mass="6576">MSRPGHHLGLLDELHASGCDGNEAATCRPVVLPAPDTERGAVLEVVVMEWCVECGAADYEVV</sequence>
<name>A0A830F2T4_9EURY</name>
<proteinExistence type="predicted"/>
<dbReference type="EMBL" id="BMPF01000002">
    <property type="protein sequence ID" value="GGL33830.1"/>
    <property type="molecule type" value="Genomic_DNA"/>
</dbReference>
<comment type="caution">
    <text evidence="1">The sequence shown here is derived from an EMBL/GenBank/DDBJ whole genome shotgun (WGS) entry which is preliminary data.</text>
</comment>
<dbReference type="RefSeq" id="WP_188882597.1">
    <property type="nucleotide sequence ID" value="NZ_BMPF01000002.1"/>
</dbReference>
<accession>A0A830F2T4</accession>
<protein>
    <submittedName>
        <fullName evidence="1">Uncharacterized protein</fullName>
    </submittedName>
</protein>
<evidence type="ECO:0000313" key="2">
    <source>
        <dbReference type="Proteomes" id="UP000628840"/>
    </source>
</evidence>